<dbReference type="Gene3D" id="3.30.450.20">
    <property type="entry name" value="PAS domain"/>
    <property type="match status" value="1"/>
</dbReference>
<accession>A0A7C5AMK1</accession>
<comment type="caution">
    <text evidence="1">The sequence shown here is derived from an EMBL/GenBank/DDBJ whole genome shotgun (WGS) entry which is preliminary data.</text>
</comment>
<sequence length="185" mass="20722">MKRTAIREKGFFLILLIFFAGWRAWGCSESLPLSPRQAGFRDQVFRVLERLADPLAQPVAQEDKRGIQGVLLRLFSVCADDCEGLLDNVVVLDRDGVTIAVYPEEKVPMWNFSDYAAVKRAVESKTPVPAILYRPDGTAISAICAPLLHKERVEGVVVLVIESRKLKEKLGLTETEFLSLDFSRS</sequence>
<gene>
    <name evidence="1" type="ORF">ENW48_08220</name>
</gene>
<protein>
    <recommendedName>
        <fullName evidence="2">Cache domain-containing protein</fullName>
    </recommendedName>
</protein>
<evidence type="ECO:0000313" key="1">
    <source>
        <dbReference type="EMBL" id="HGZ12189.1"/>
    </source>
</evidence>
<dbReference type="EMBL" id="DTKJ01000056">
    <property type="protein sequence ID" value="HGZ12189.1"/>
    <property type="molecule type" value="Genomic_DNA"/>
</dbReference>
<proteinExistence type="predicted"/>
<reference evidence="1" key="1">
    <citation type="journal article" date="2020" name="mSystems">
        <title>Genome- and Community-Level Interaction Insights into Carbon Utilization and Element Cycling Functions of Hydrothermarchaeota in Hydrothermal Sediment.</title>
        <authorList>
            <person name="Zhou Z."/>
            <person name="Liu Y."/>
            <person name="Xu W."/>
            <person name="Pan J."/>
            <person name="Luo Z.H."/>
            <person name="Li M."/>
        </authorList>
    </citation>
    <scope>NUCLEOTIDE SEQUENCE [LARGE SCALE GENOMIC DNA]</scope>
    <source>
        <strain evidence="1">SpSt-853</strain>
    </source>
</reference>
<name>A0A7C5AMK1_9BACT</name>
<evidence type="ECO:0008006" key="2">
    <source>
        <dbReference type="Google" id="ProtNLM"/>
    </source>
</evidence>
<dbReference type="AlphaFoldDB" id="A0A7C5AMK1"/>
<organism evidence="1">
    <name type="scientific">Desulfobacca acetoxidans</name>
    <dbReference type="NCBI Taxonomy" id="60893"/>
    <lineage>
        <taxon>Bacteria</taxon>
        <taxon>Pseudomonadati</taxon>
        <taxon>Thermodesulfobacteriota</taxon>
        <taxon>Desulfobaccia</taxon>
        <taxon>Desulfobaccales</taxon>
        <taxon>Desulfobaccaceae</taxon>
        <taxon>Desulfobacca</taxon>
    </lineage>
</organism>